<evidence type="ECO:0000256" key="1">
    <source>
        <dbReference type="ARBA" id="ARBA00022723"/>
    </source>
</evidence>
<organism evidence="6 7">
    <name type="scientific">Plectus sambesii</name>
    <dbReference type="NCBI Taxonomy" id="2011161"/>
    <lineage>
        <taxon>Eukaryota</taxon>
        <taxon>Metazoa</taxon>
        <taxon>Ecdysozoa</taxon>
        <taxon>Nematoda</taxon>
        <taxon>Chromadorea</taxon>
        <taxon>Plectida</taxon>
        <taxon>Plectina</taxon>
        <taxon>Plectoidea</taxon>
        <taxon>Plectidae</taxon>
        <taxon>Plectus</taxon>
    </lineage>
</organism>
<feature type="chain" id="PRO_5036803246" evidence="4">
    <location>
        <begin position="21"/>
        <end position="186"/>
    </location>
</feature>
<dbReference type="PANTHER" id="PTHR10827:SF98">
    <property type="entry name" value="45 KDA CALCIUM-BINDING PROTEIN"/>
    <property type="match status" value="1"/>
</dbReference>
<keyword evidence="4" id="KW-0732">Signal</keyword>
<proteinExistence type="predicted"/>
<evidence type="ECO:0000259" key="5">
    <source>
        <dbReference type="Pfam" id="PF13202"/>
    </source>
</evidence>
<evidence type="ECO:0000256" key="2">
    <source>
        <dbReference type="ARBA" id="ARBA00022737"/>
    </source>
</evidence>
<evidence type="ECO:0000313" key="6">
    <source>
        <dbReference type="Proteomes" id="UP000887566"/>
    </source>
</evidence>
<dbReference type="SUPFAM" id="SSF47473">
    <property type="entry name" value="EF-hand"/>
    <property type="match status" value="1"/>
</dbReference>
<keyword evidence="2" id="KW-0677">Repeat</keyword>
<protein>
    <submittedName>
        <fullName evidence="7">EF-hand domain-containing protein</fullName>
    </submittedName>
</protein>
<evidence type="ECO:0000256" key="3">
    <source>
        <dbReference type="ARBA" id="ARBA00022837"/>
    </source>
</evidence>
<keyword evidence="6" id="KW-1185">Reference proteome</keyword>
<accession>A0A914XIV0</accession>
<dbReference type="InterPro" id="IPR011992">
    <property type="entry name" value="EF-hand-dom_pair"/>
</dbReference>
<dbReference type="Proteomes" id="UP000887566">
    <property type="component" value="Unplaced"/>
</dbReference>
<dbReference type="InterPro" id="IPR018247">
    <property type="entry name" value="EF_Hand_1_Ca_BS"/>
</dbReference>
<feature type="signal peptide" evidence="4">
    <location>
        <begin position="1"/>
        <end position="20"/>
    </location>
</feature>
<dbReference type="InterPro" id="IPR002048">
    <property type="entry name" value="EF_hand_dom"/>
</dbReference>
<sequence>MWTSILTALYCVLYAVISDAKQIIVDDVETSTSSFDSDFLPFYDPTDYSKKLVESDANHDGKLTFDEFVKKPIDDIVAEKNVIFQKIDSNGNGLATQTEVDDYSASLKAAYIAYRLSTYDKYLDGNKDNKLQVEEFLRYTPIECYDRDYSGDGEIAEDGLYISLPEYFSKWDKDGDQSWNAEGAFT</sequence>
<dbReference type="PANTHER" id="PTHR10827">
    <property type="entry name" value="RETICULOCALBIN"/>
    <property type="match status" value="1"/>
</dbReference>
<reference evidence="7" key="1">
    <citation type="submission" date="2022-11" db="UniProtKB">
        <authorList>
            <consortium name="WormBaseParasite"/>
        </authorList>
    </citation>
    <scope>IDENTIFICATION</scope>
</reference>
<keyword evidence="1" id="KW-0479">Metal-binding</keyword>
<feature type="domain" description="EF-hand" evidence="5">
    <location>
        <begin position="56"/>
        <end position="69"/>
    </location>
</feature>
<name>A0A914XIV0_9BILA</name>
<evidence type="ECO:0000313" key="7">
    <source>
        <dbReference type="WBParaSite" id="PSAMB.scaffold857size40099.g9307.t1"/>
    </source>
</evidence>
<dbReference type="WBParaSite" id="PSAMB.scaffold857size40099.g9307.t1">
    <property type="protein sequence ID" value="PSAMB.scaffold857size40099.g9307.t1"/>
    <property type="gene ID" value="PSAMB.scaffold857size40099.g9307"/>
</dbReference>
<dbReference type="GO" id="GO:0005509">
    <property type="term" value="F:calcium ion binding"/>
    <property type="evidence" value="ECO:0007669"/>
    <property type="project" value="InterPro"/>
</dbReference>
<dbReference type="Pfam" id="PF13202">
    <property type="entry name" value="EF-hand_5"/>
    <property type="match status" value="1"/>
</dbReference>
<evidence type="ECO:0000256" key="4">
    <source>
        <dbReference type="SAM" id="SignalP"/>
    </source>
</evidence>
<dbReference type="PROSITE" id="PS00018">
    <property type="entry name" value="EF_HAND_1"/>
    <property type="match status" value="2"/>
</dbReference>
<dbReference type="AlphaFoldDB" id="A0A914XIV0"/>
<dbReference type="Gene3D" id="1.10.238.10">
    <property type="entry name" value="EF-hand"/>
    <property type="match status" value="1"/>
</dbReference>
<keyword evidence="3" id="KW-0106">Calcium</keyword>